<evidence type="ECO:0000256" key="1">
    <source>
        <dbReference type="PROSITE-ProRule" id="PRU00473"/>
    </source>
</evidence>
<sequence length="341" mass="38588">MRLTVIIALIAGLTACVPARKFQELQSSHDKLKAENQELRGGLDQAKAELKDLQIELDRLQQQNSKLKSDTLRQGDILRKLQTRYDKINSLNDELLEKYALLQKGSQIEQQKLLAELEGTKAELQEREDALNKLDRELKIKEQSLVELSEKLKQREQRVNELESLIAEKDKAFESLTNQLIEALTNYSDKGLTVEQRDGKIYVSVEAQLLFPSGSTAINNEGKKALKQLAQVLEEQKDIEVLVEGHTDTDKIYSKAIPRNNWELSVLRATAVVEILVENSKINPAQLIAAGRSEFHPIDPADKSKNRRIEIILTPNLDKIFEIINRKADAPVQPSVEGENN</sequence>
<comment type="caution">
    <text evidence="4">The sequence shown here is derived from an EMBL/GenBank/DDBJ whole genome shotgun (WGS) entry which is preliminary data.</text>
</comment>
<dbReference type="Proteomes" id="UP000321168">
    <property type="component" value="Unassembled WGS sequence"/>
</dbReference>
<evidence type="ECO:0000259" key="3">
    <source>
        <dbReference type="PROSITE" id="PS51123"/>
    </source>
</evidence>
<dbReference type="PROSITE" id="PS51257">
    <property type="entry name" value="PROKAR_LIPOPROTEIN"/>
    <property type="match status" value="1"/>
</dbReference>
<dbReference type="EMBL" id="VORB01000005">
    <property type="protein sequence ID" value="TXC78980.1"/>
    <property type="molecule type" value="Genomic_DNA"/>
</dbReference>
<dbReference type="OrthoDB" id="9815217at2"/>
<dbReference type="RefSeq" id="WP_147014504.1">
    <property type="nucleotide sequence ID" value="NZ_VORB01000005.1"/>
</dbReference>
<evidence type="ECO:0000313" key="4">
    <source>
        <dbReference type="EMBL" id="TXC78980.1"/>
    </source>
</evidence>
<keyword evidence="5" id="KW-1185">Reference proteome</keyword>
<reference evidence="4 5" key="1">
    <citation type="submission" date="2019-08" db="EMBL/GenBank/DDBJ databases">
        <title>Genome of Luteibaculum oceani JCM 18817.</title>
        <authorList>
            <person name="Bowman J.P."/>
        </authorList>
    </citation>
    <scope>NUCLEOTIDE SEQUENCE [LARGE SCALE GENOMIC DNA]</scope>
    <source>
        <strain evidence="4 5">JCM 18817</strain>
    </source>
</reference>
<evidence type="ECO:0000313" key="5">
    <source>
        <dbReference type="Proteomes" id="UP000321168"/>
    </source>
</evidence>
<dbReference type="InterPro" id="IPR006665">
    <property type="entry name" value="OmpA-like"/>
</dbReference>
<accession>A0A5C6V2B1</accession>
<dbReference type="PROSITE" id="PS51123">
    <property type="entry name" value="OMPA_2"/>
    <property type="match status" value="1"/>
</dbReference>
<keyword evidence="1" id="KW-0472">Membrane</keyword>
<gene>
    <name evidence="4" type="ORF">FRX97_07130</name>
</gene>
<dbReference type="InterPro" id="IPR050330">
    <property type="entry name" value="Bact_OuterMem_StrucFunc"/>
</dbReference>
<protein>
    <submittedName>
        <fullName evidence="4">OmpA family protein</fullName>
    </submittedName>
</protein>
<evidence type="ECO:0000256" key="2">
    <source>
        <dbReference type="SAM" id="Coils"/>
    </source>
</evidence>
<dbReference type="GO" id="GO:0016020">
    <property type="term" value="C:membrane"/>
    <property type="evidence" value="ECO:0007669"/>
    <property type="project" value="UniProtKB-UniRule"/>
</dbReference>
<proteinExistence type="predicted"/>
<dbReference type="Gene3D" id="1.10.287.1490">
    <property type="match status" value="1"/>
</dbReference>
<dbReference type="PANTHER" id="PTHR30329">
    <property type="entry name" value="STATOR ELEMENT OF FLAGELLAR MOTOR COMPLEX"/>
    <property type="match status" value="1"/>
</dbReference>
<dbReference type="CDD" id="cd07185">
    <property type="entry name" value="OmpA_C-like"/>
    <property type="match status" value="1"/>
</dbReference>
<dbReference type="AlphaFoldDB" id="A0A5C6V2B1"/>
<keyword evidence="2" id="KW-0175">Coiled coil</keyword>
<dbReference type="PANTHER" id="PTHR30329:SF21">
    <property type="entry name" value="LIPOPROTEIN YIAD-RELATED"/>
    <property type="match status" value="1"/>
</dbReference>
<dbReference type="Gene3D" id="3.30.1330.60">
    <property type="entry name" value="OmpA-like domain"/>
    <property type="match status" value="1"/>
</dbReference>
<dbReference type="Pfam" id="PF00691">
    <property type="entry name" value="OmpA"/>
    <property type="match status" value="1"/>
</dbReference>
<dbReference type="SUPFAM" id="SSF103088">
    <property type="entry name" value="OmpA-like"/>
    <property type="match status" value="1"/>
</dbReference>
<dbReference type="InterPro" id="IPR036737">
    <property type="entry name" value="OmpA-like_sf"/>
</dbReference>
<feature type="domain" description="OmpA-like" evidence="3">
    <location>
        <begin position="198"/>
        <end position="317"/>
    </location>
</feature>
<feature type="coiled-coil region" evidence="2">
    <location>
        <begin position="22"/>
        <end position="179"/>
    </location>
</feature>
<name>A0A5C6V2B1_9FLAO</name>
<organism evidence="4 5">
    <name type="scientific">Luteibaculum oceani</name>
    <dbReference type="NCBI Taxonomy" id="1294296"/>
    <lineage>
        <taxon>Bacteria</taxon>
        <taxon>Pseudomonadati</taxon>
        <taxon>Bacteroidota</taxon>
        <taxon>Flavobacteriia</taxon>
        <taxon>Flavobacteriales</taxon>
        <taxon>Luteibaculaceae</taxon>
        <taxon>Luteibaculum</taxon>
    </lineage>
</organism>